<dbReference type="InterPro" id="IPR052766">
    <property type="entry name" value="S41A_metabolite_peptidase"/>
</dbReference>
<dbReference type="Gene3D" id="3.90.226.10">
    <property type="entry name" value="2-enoyl-CoA Hydratase, Chain A, domain 1"/>
    <property type="match status" value="1"/>
</dbReference>
<dbReference type="AlphaFoldDB" id="A0A6G1J3J1"/>
<feature type="chain" id="PRO_5026038077" evidence="3">
    <location>
        <begin position="19"/>
        <end position="777"/>
    </location>
</feature>
<feature type="signal peptide" evidence="3">
    <location>
        <begin position="1"/>
        <end position="18"/>
    </location>
</feature>
<proteinExistence type="predicted"/>
<dbReference type="EMBL" id="MU005579">
    <property type="protein sequence ID" value="KAF2685082.1"/>
    <property type="molecule type" value="Genomic_DNA"/>
</dbReference>
<feature type="domain" description="Tail specific protease" evidence="4">
    <location>
        <begin position="370"/>
        <end position="574"/>
    </location>
</feature>
<accession>A0A6G1J3J1</accession>
<evidence type="ECO:0000259" key="5">
    <source>
        <dbReference type="Pfam" id="PF23658"/>
    </source>
</evidence>
<dbReference type="InterPro" id="IPR029045">
    <property type="entry name" value="ClpP/crotonase-like_dom_sf"/>
</dbReference>
<feature type="transmembrane region" description="Helical" evidence="2">
    <location>
        <begin position="756"/>
        <end position="776"/>
    </location>
</feature>
<evidence type="ECO:0000256" key="1">
    <source>
        <dbReference type="SAM" id="MobiDB-lite"/>
    </source>
</evidence>
<reference evidence="6" key="1">
    <citation type="journal article" date="2020" name="Stud. Mycol.">
        <title>101 Dothideomycetes genomes: a test case for predicting lifestyles and emergence of pathogens.</title>
        <authorList>
            <person name="Haridas S."/>
            <person name="Albert R."/>
            <person name="Binder M."/>
            <person name="Bloem J."/>
            <person name="Labutti K."/>
            <person name="Salamov A."/>
            <person name="Andreopoulos B."/>
            <person name="Baker S."/>
            <person name="Barry K."/>
            <person name="Bills G."/>
            <person name="Bluhm B."/>
            <person name="Cannon C."/>
            <person name="Castanera R."/>
            <person name="Culley D."/>
            <person name="Daum C."/>
            <person name="Ezra D."/>
            <person name="Gonzalez J."/>
            <person name="Henrissat B."/>
            <person name="Kuo A."/>
            <person name="Liang C."/>
            <person name="Lipzen A."/>
            <person name="Lutzoni F."/>
            <person name="Magnuson J."/>
            <person name="Mondo S."/>
            <person name="Nolan M."/>
            <person name="Ohm R."/>
            <person name="Pangilinan J."/>
            <person name="Park H.-J."/>
            <person name="Ramirez L."/>
            <person name="Alfaro M."/>
            <person name="Sun H."/>
            <person name="Tritt A."/>
            <person name="Yoshinaga Y."/>
            <person name="Zwiers L.-H."/>
            <person name="Turgeon B."/>
            <person name="Goodwin S."/>
            <person name="Spatafora J."/>
            <person name="Crous P."/>
            <person name="Grigoriev I."/>
        </authorList>
    </citation>
    <scope>NUCLEOTIDE SEQUENCE</scope>
    <source>
        <strain evidence="6">CBS 122367</strain>
    </source>
</reference>
<organism evidence="6 7">
    <name type="scientific">Lentithecium fluviatile CBS 122367</name>
    <dbReference type="NCBI Taxonomy" id="1168545"/>
    <lineage>
        <taxon>Eukaryota</taxon>
        <taxon>Fungi</taxon>
        <taxon>Dikarya</taxon>
        <taxon>Ascomycota</taxon>
        <taxon>Pezizomycotina</taxon>
        <taxon>Dothideomycetes</taxon>
        <taxon>Pleosporomycetidae</taxon>
        <taxon>Pleosporales</taxon>
        <taxon>Massarineae</taxon>
        <taxon>Lentitheciaceae</taxon>
        <taxon>Lentithecium</taxon>
    </lineage>
</organism>
<evidence type="ECO:0000259" key="4">
    <source>
        <dbReference type="Pfam" id="PF03572"/>
    </source>
</evidence>
<keyword evidence="7" id="KW-1185">Reference proteome</keyword>
<dbReference type="PANTHER" id="PTHR37049:SF4">
    <property type="entry name" value="RHODANESE DOMAIN-CONTAINING PROTEIN"/>
    <property type="match status" value="1"/>
</dbReference>
<dbReference type="GO" id="GO:0006508">
    <property type="term" value="P:proteolysis"/>
    <property type="evidence" value="ECO:0007669"/>
    <property type="project" value="InterPro"/>
</dbReference>
<evidence type="ECO:0000313" key="7">
    <source>
        <dbReference type="Proteomes" id="UP000799291"/>
    </source>
</evidence>
<dbReference type="OrthoDB" id="27214at2759"/>
<protein>
    <submittedName>
        <fullName evidence="6">Uncharacterized protein</fullName>
    </submittedName>
</protein>
<feature type="compositionally biased region" description="Gly residues" evidence="1">
    <location>
        <begin position="718"/>
        <end position="731"/>
    </location>
</feature>
<gene>
    <name evidence="6" type="ORF">K458DRAFT_387974</name>
</gene>
<keyword evidence="2" id="KW-0472">Membrane</keyword>
<keyword evidence="3" id="KW-0732">Signal</keyword>
<dbReference type="GO" id="GO:0008236">
    <property type="term" value="F:serine-type peptidase activity"/>
    <property type="evidence" value="ECO:0007669"/>
    <property type="project" value="InterPro"/>
</dbReference>
<feature type="domain" description="CPAF-like PDZ" evidence="5">
    <location>
        <begin position="177"/>
        <end position="288"/>
    </location>
</feature>
<dbReference type="InterPro" id="IPR005151">
    <property type="entry name" value="Tail-specific_protease"/>
</dbReference>
<dbReference type="PANTHER" id="PTHR37049">
    <property type="entry name" value="PEPTIDASE S41 FAMILY PROTEIN"/>
    <property type="match status" value="1"/>
</dbReference>
<feature type="region of interest" description="Disordered" evidence="1">
    <location>
        <begin position="711"/>
        <end position="745"/>
    </location>
</feature>
<feature type="compositionally biased region" description="Low complexity" evidence="1">
    <location>
        <begin position="732"/>
        <end position="745"/>
    </location>
</feature>
<dbReference type="Pfam" id="PF03572">
    <property type="entry name" value="Peptidase_S41"/>
    <property type="match status" value="1"/>
</dbReference>
<keyword evidence="2" id="KW-1133">Transmembrane helix</keyword>
<keyword evidence="2" id="KW-0812">Transmembrane</keyword>
<evidence type="ECO:0000256" key="2">
    <source>
        <dbReference type="SAM" id="Phobius"/>
    </source>
</evidence>
<dbReference type="Proteomes" id="UP000799291">
    <property type="component" value="Unassembled WGS sequence"/>
</dbReference>
<evidence type="ECO:0000313" key="6">
    <source>
        <dbReference type="EMBL" id="KAF2685082.1"/>
    </source>
</evidence>
<evidence type="ECO:0000256" key="3">
    <source>
        <dbReference type="SAM" id="SignalP"/>
    </source>
</evidence>
<sequence length="777" mass="84611">MRSIIALPALIAVAAAQAESFTFATTKATTTEDNVQPTATETVSGPIETSKACGQVAQLVRRSRQDFPSIEADLAFACLKSVPIDKDAASQTITELKKMLQFQSTLSYVKDPPEGFSNEGVDLEAGLDDIKNNVDGANYDNEYDFENDIASLLVKAHDGHLSFSGMTYGGAFRWRRNRQIALMSASSDGVDAPKVWSIQDFNRTGDLGFNRSAITQIDGKDVAQFLQEESLLNAYHDPDTRYNAMFYMQPAENFGYFTNPRFYPGPSINVSFDNGTSDTYPNAALVLDSSMWSNVEDGETFYKTFVNPLTASKKLKKRSNLHKLPRHLENPREAELDRRYVPVDYPSPVVEHSAPDVALAGFFIDSSAGKVGVLMAQTFNTELNSDGREFQDVIEQYIKQAQAAQIDKHIIDLRTNGGGKILLGYDMYLQFFPSQEPQLMSRYRGHQASELIGQSLSSILTINNENGELYTSPFNYHSYLDKDNNAYTSWEDMYPPTKFKDDNFTDLLRYNLSDPWTTSSDRFSIGVTMTGYGTRSDFTTDPFKAENLIILSDGICASTCSLFTELMVQQSGVKTLAVGGRPNGGPMQPVGGTKGSLVLQSEYLGAVASYVIDNYAQSNDEAQQWMDFLPTDTFSILTADASINFQDNMRKGLESDGVPTQFLNDTASCRIWYQPEHYLNVTSLWVKAAEVAFGNNGGLDEGACITGSVTSKEAQNGQGEGSPSSGGGDGNGSADPTPSASKAAAAGLARPAQGGWTAIVVCAGVVVSSMALGASLV</sequence>
<dbReference type="Pfam" id="PF23658">
    <property type="entry name" value="PDZ_CPAF_rel"/>
    <property type="match status" value="1"/>
</dbReference>
<name>A0A6G1J3J1_9PLEO</name>
<dbReference type="InterPro" id="IPR056186">
    <property type="entry name" value="PDZ_CPAF-rel"/>
</dbReference>
<dbReference type="SUPFAM" id="SSF52096">
    <property type="entry name" value="ClpP/crotonase"/>
    <property type="match status" value="1"/>
</dbReference>